<sequence>MAFMLLIIVRVFFLMVTAGSLIDESVSYNISLGSSLTPDKNPSWFSPSGLFAFGFYRQDDGFQVGISLTSKPNITVVWTANRDDPPLSSNSSIELTVDGWLLLHTTDGEKNITTQMSSATSGSMFDSGNFVLYNQSIVVWESFANPCDTILGGQKLEDRLVSSVSDSHHSSGRFELIMQYDGNLVAYPKSSLKGVDDSYWSSNTFFGVTLNLSRNGSLYVAGHGTLHSIFSSRTSLRLSNNKTVVYRATLNPHGNFILYSHIFTTLSSSLTGMKNEWAALQDVCSAKGVCGINSYCSITAGNPECQCFPGFLFFNSTVDGKFLGCYRNFTDEEACSRREVKLFYNITVVDNIELGIYPYSVMNISKKACSKSCLDDCNCWVAVYANGMCKMLKVPIIYAVHSKSNLITVFIKTSSLIYQAKDPKTPLLASTETISVVVERKKLVAILAITLAFLAILCTVLALYSFFFYRMHAHRYRTMSENADYGLISDHFTLRSFTFDELLKVTNGFMEPVSRSSIGEVYKGFISDGKKAVAVKKLHRMFEGEGGFRAEITAIAQTHHRNLVRLLGFCIHGATKLLVYEFMSNGSLADLLCNSETQPGWKERVRVALDVAKGILYLHEECETRIIHCNVKPHNILFDESWTAKISDFGVSKLLRPNLSGTLTGVRGTRGYQAPEWQKNTLISTKVDIYSFGVLLLEILCCTSDIEIDVSSDEKILLFTWVYNCFVTKKLNRLIGDLDEEVDINMCEKMVKVGLLCIQDDPDARPSIKDVILMLEGTTDIPTPPSPTSLSLI</sequence>
<reference evidence="23 24" key="1">
    <citation type="journal article" date="2018" name="Mol. Plant">
        <title>The genome of Artemisia annua provides insight into the evolution of Asteraceae family and artemisinin biosynthesis.</title>
        <authorList>
            <person name="Shen Q."/>
            <person name="Zhang L."/>
            <person name="Liao Z."/>
            <person name="Wang S."/>
            <person name="Yan T."/>
            <person name="Shi P."/>
            <person name="Liu M."/>
            <person name="Fu X."/>
            <person name="Pan Q."/>
            <person name="Wang Y."/>
            <person name="Lv Z."/>
            <person name="Lu X."/>
            <person name="Zhang F."/>
            <person name="Jiang W."/>
            <person name="Ma Y."/>
            <person name="Chen M."/>
            <person name="Hao X."/>
            <person name="Li L."/>
            <person name="Tang Y."/>
            <person name="Lv G."/>
            <person name="Zhou Y."/>
            <person name="Sun X."/>
            <person name="Brodelius P.E."/>
            <person name="Rose J.K.C."/>
            <person name="Tang K."/>
        </authorList>
    </citation>
    <scope>NUCLEOTIDE SEQUENCE [LARGE SCALE GENOMIC DNA]</scope>
    <source>
        <strain evidence="24">cv. Huhao1</strain>
        <tissue evidence="23">Leaf</tissue>
    </source>
</reference>
<dbReference type="GO" id="GO:0106310">
    <property type="term" value="F:protein serine kinase activity"/>
    <property type="evidence" value="ECO:0007669"/>
    <property type="project" value="RHEA"/>
</dbReference>
<comment type="caution">
    <text evidence="23">The sequence shown here is derived from an EMBL/GenBank/DDBJ whole genome shotgun (WGS) entry which is preliminary data.</text>
</comment>
<evidence type="ECO:0000259" key="22">
    <source>
        <dbReference type="PROSITE" id="PS50927"/>
    </source>
</evidence>
<dbReference type="STRING" id="35608.A0A2U1PYE2"/>
<dbReference type="InterPro" id="IPR001480">
    <property type="entry name" value="Bulb-type_lectin_dom"/>
</dbReference>
<evidence type="ECO:0000256" key="16">
    <source>
        <dbReference type="ARBA" id="ARBA00047899"/>
    </source>
</evidence>
<comment type="subcellular location">
    <subcellularLocation>
        <location evidence="1">Membrane</location>
        <topology evidence="1">Single-pass type I membrane protein</topology>
    </subcellularLocation>
</comment>
<dbReference type="CDD" id="cd00053">
    <property type="entry name" value="EGF"/>
    <property type="match status" value="1"/>
</dbReference>
<keyword evidence="11 19" id="KW-1133">Transmembrane helix</keyword>
<dbReference type="Gene3D" id="1.10.510.10">
    <property type="entry name" value="Transferase(Phosphotransferase) domain 1"/>
    <property type="match status" value="1"/>
</dbReference>
<dbReference type="Proteomes" id="UP000245207">
    <property type="component" value="Unassembled WGS sequence"/>
</dbReference>
<keyword evidence="10 18" id="KW-0067">ATP-binding</keyword>
<keyword evidence="9 18" id="KW-0418">Kinase</keyword>
<evidence type="ECO:0000313" key="24">
    <source>
        <dbReference type="Proteomes" id="UP000245207"/>
    </source>
</evidence>
<keyword evidence="8 18" id="KW-0547">Nucleotide-binding</keyword>
<dbReference type="GO" id="GO:0030246">
    <property type="term" value="F:carbohydrate binding"/>
    <property type="evidence" value="ECO:0007669"/>
    <property type="project" value="UniProtKB-KW"/>
</dbReference>
<evidence type="ECO:0000256" key="15">
    <source>
        <dbReference type="ARBA" id="ARBA00023180"/>
    </source>
</evidence>
<comment type="catalytic activity">
    <reaction evidence="17 18">
        <text>L-seryl-[protein] + ATP = O-phospho-L-seryl-[protein] + ADP + H(+)</text>
        <dbReference type="Rhea" id="RHEA:17989"/>
        <dbReference type="Rhea" id="RHEA-COMP:9863"/>
        <dbReference type="Rhea" id="RHEA-COMP:11604"/>
        <dbReference type="ChEBI" id="CHEBI:15378"/>
        <dbReference type="ChEBI" id="CHEBI:29999"/>
        <dbReference type="ChEBI" id="CHEBI:30616"/>
        <dbReference type="ChEBI" id="CHEBI:83421"/>
        <dbReference type="ChEBI" id="CHEBI:456216"/>
        <dbReference type="EC" id="2.7.11.1"/>
    </reaction>
</comment>
<keyword evidence="2 18" id="KW-0723">Serine/threonine-protein kinase</keyword>
<dbReference type="PROSITE" id="PS50011">
    <property type="entry name" value="PROTEIN_KINASE_DOM"/>
    <property type="match status" value="1"/>
</dbReference>
<accession>A0A2U1PYE2</accession>
<dbReference type="GO" id="GO:0048544">
    <property type="term" value="P:recognition of pollen"/>
    <property type="evidence" value="ECO:0007669"/>
    <property type="project" value="InterPro"/>
</dbReference>
<evidence type="ECO:0000256" key="1">
    <source>
        <dbReference type="ARBA" id="ARBA00004479"/>
    </source>
</evidence>
<dbReference type="InterPro" id="IPR051343">
    <property type="entry name" value="G-type_lectin_kinases/EP1-like"/>
</dbReference>
<dbReference type="GO" id="GO:0004674">
    <property type="term" value="F:protein serine/threonine kinase activity"/>
    <property type="evidence" value="ECO:0007669"/>
    <property type="project" value="UniProtKB-KW"/>
</dbReference>
<evidence type="ECO:0000256" key="11">
    <source>
        <dbReference type="ARBA" id="ARBA00022989"/>
    </source>
</evidence>
<dbReference type="SMART" id="SM00108">
    <property type="entry name" value="B_lectin"/>
    <property type="match status" value="2"/>
</dbReference>
<dbReference type="InterPro" id="IPR036426">
    <property type="entry name" value="Bulb-type_lectin_dom_sf"/>
</dbReference>
<dbReference type="PIRSF" id="PIRSF000641">
    <property type="entry name" value="SRK"/>
    <property type="match status" value="1"/>
</dbReference>
<evidence type="ECO:0000256" key="10">
    <source>
        <dbReference type="ARBA" id="ARBA00022840"/>
    </source>
</evidence>
<keyword evidence="13" id="KW-1015">Disulfide bond</keyword>
<evidence type="ECO:0000256" key="3">
    <source>
        <dbReference type="ARBA" id="ARBA00022536"/>
    </source>
</evidence>
<dbReference type="EC" id="2.7.11.1" evidence="18"/>
<keyword evidence="15" id="KW-0325">Glycoprotein</keyword>
<dbReference type="EMBL" id="PKPP01000600">
    <property type="protein sequence ID" value="PWA90791.1"/>
    <property type="molecule type" value="Genomic_DNA"/>
</dbReference>
<evidence type="ECO:0000256" key="7">
    <source>
        <dbReference type="ARBA" id="ARBA00022734"/>
    </source>
</evidence>
<dbReference type="AlphaFoldDB" id="A0A2U1PYE2"/>
<protein>
    <recommendedName>
        <fullName evidence="18">Receptor-like serine/threonine-protein kinase</fullName>
        <ecNumber evidence="18">2.7.11.1</ecNumber>
    </recommendedName>
</protein>
<evidence type="ECO:0000256" key="13">
    <source>
        <dbReference type="ARBA" id="ARBA00023157"/>
    </source>
</evidence>
<evidence type="ECO:0000256" key="2">
    <source>
        <dbReference type="ARBA" id="ARBA00022527"/>
    </source>
</evidence>
<dbReference type="GO" id="GO:0016020">
    <property type="term" value="C:membrane"/>
    <property type="evidence" value="ECO:0007669"/>
    <property type="project" value="UniProtKB-SubCell"/>
</dbReference>
<keyword evidence="3" id="KW-0245">EGF-like domain</keyword>
<feature type="transmembrane region" description="Helical" evidence="19">
    <location>
        <begin position="443"/>
        <end position="469"/>
    </location>
</feature>
<evidence type="ECO:0000256" key="8">
    <source>
        <dbReference type="ARBA" id="ARBA00022741"/>
    </source>
</evidence>
<keyword evidence="6 20" id="KW-0732">Signal</keyword>
<evidence type="ECO:0000256" key="14">
    <source>
        <dbReference type="ARBA" id="ARBA00023170"/>
    </source>
</evidence>
<evidence type="ECO:0000256" key="17">
    <source>
        <dbReference type="ARBA" id="ARBA00048679"/>
    </source>
</evidence>
<feature type="chain" id="PRO_5015482999" description="Receptor-like serine/threonine-protein kinase" evidence="20">
    <location>
        <begin position="19"/>
        <end position="793"/>
    </location>
</feature>
<dbReference type="InterPro" id="IPR024171">
    <property type="entry name" value="SRK-like_kinase"/>
</dbReference>
<comment type="catalytic activity">
    <reaction evidence="16 18">
        <text>L-threonyl-[protein] + ATP = O-phospho-L-threonyl-[protein] + ADP + H(+)</text>
        <dbReference type="Rhea" id="RHEA:46608"/>
        <dbReference type="Rhea" id="RHEA-COMP:11060"/>
        <dbReference type="Rhea" id="RHEA-COMP:11605"/>
        <dbReference type="ChEBI" id="CHEBI:15378"/>
        <dbReference type="ChEBI" id="CHEBI:30013"/>
        <dbReference type="ChEBI" id="CHEBI:30616"/>
        <dbReference type="ChEBI" id="CHEBI:61977"/>
        <dbReference type="ChEBI" id="CHEBI:456216"/>
        <dbReference type="EC" id="2.7.11.1"/>
    </reaction>
</comment>
<dbReference type="Pfam" id="PF01453">
    <property type="entry name" value="B_lectin"/>
    <property type="match status" value="1"/>
</dbReference>
<organism evidence="23 24">
    <name type="scientific">Artemisia annua</name>
    <name type="common">Sweet wormwood</name>
    <dbReference type="NCBI Taxonomy" id="35608"/>
    <lineage>
        <taxon>Eukaryota</taxon>
        <taxon>Viridiplantae</taxon>
        <taxon>Streptophyta</taxon>
        <taxon>Embryophyta</taxon>
        <taxon>Tracheophyta</taxon>
        <taxon>Spermatophyta</taxon>
        <taxon>Magnoliopsida</taxon>
        <taxon>eudicotyledons</taxon>
        <taxon>Gunneridae</taxon>
        <taxon>Pentapetalae</taxon>
        <taxon>asterids</taxon>
        <taxon>campanulids</taxon>
        <taxon>Asterales</taxon>
        <taxon>Asteraceae</taxon>
        <taxon>Asteroideae</taxon>
        <taxon>Anthemideae</taxon>
        <taxon>Artemisiinae</taxon>
        <taxon>Artemisia</taxon>
    </lineage>
</organism>
<evidence type="ECO:0000313" key="23">
    <source>
        <dbReference type="EMBL" id="PWA90791.1"/>
    </source>
</evidence>
<dbReference type="Gene3D" id="2.90.10.10">
    <property type="entry name" value="Bulb-type lectin domain"/>
    <property type="match status" value="2"/>
</dbReference>
<dbReference type="Pfam" id="PF00954">
    <property type="entry name" value="S_locus_glycop"/>
    <property type="match status" value="1"/>
</dbReference>
<evidence type="ECO:0000256" key="4">
    <source>
        <dbReference type="ARBA" id="ARBA00022679"/>
    </source>
</evidence>
<dbReference type="OrthoDB" id="1668230at2759"/>
<dbReference type="InterPro" id="IPR011009">
    <property type="entry name" value="Kinase-like_dom_sf"/>
</dbReference>
<dbReference type="PANTHER" id="PTHR47976:SF49">
    <property type="entry name" value="RECEPTOR-LIKE SERINE_THREONINE-PROTEIN KINASE"/>
    <property type="match status" value="1"/>
</dbReference>
<dbReference type="InterPro" id="IPR000858">
    <property type="entry name" value="S_locus_glycoprot_dom"/>
</dbReference>
<proteinExistence type="inferred from homology"/>
<dbReference type="SUPFAM" id="SSF56112">
    <property type="entry name" value="Protein kinase-like (PK-like)"/>
    <property type="match status" value="1"/>
</dbReference>
<evidence type="ECO:0000256" key="6">
    <source>
        <dbReference type="ARBA" id="ARBA00022729"/>
    </source>
</evidence>
<keyword evidence="12 19" id="KW-0472">Membrane</keyword>
<feature type="domain" description="Bulb-type lectin" evidence="22">
    <location>
        <begin position="29"/>
        <end position="145"/>
    </location>
</feature>
<dbReference type="Pfam" id="PF00069">
    <property type="entry name" value="Pkinase"/>
    <property type="match status" value="1"/>
</dbReference>
<evidence type="ECO:0000256" key="20">
    <source>
        <dbReference type="SAM" id="SignalP"/>
    </source>
</evidence>
<feature type="domain" description="Protein kinase" evidence="21">
    <location>
        <begin position="507"/>
        <end position="779"/>
    </location>
</feature>
<evidence type="ECO:0000256" key="12">
    <source>
        <dbReference type="ARBA" id="ARBA00023136"/>
    </source>
</evidence>
<keyword evidence="5 19" id="KW-0812">Transmembrane</keyword>
<dbReference type="Gene3D" id="3.30.200.20">
    <property type="entry name" value="Phosphorylase Kinase, domain 1"/>
    <property type="match status" value="1"/>
</dbReference>
<gene>
    <name evidence="23" type="ORF">CTI12_AA097080</name>
</gene>
<name>A0A2U1PYE2_ARTAN</name>
<feature type="signal peptide" evidence="20">
    <location>
        <begin position="1"/>
        <end position="18"/>
    </location>
</feature>
<dbReference type="SUPFAM" id="SSF51110">
    <property type="entry name" value="alpha-D-mannose-specific plant lectins"/>
    <property type="match status" value="2"/>
</dbReference>
<evidence type="ECO:0000259" key="21">
    <source>
        <dbReference type="PROSITE" id="PS50011"/>
    </source>
</evidence>
<evidence type="ECO:0000256" key="9">
    <source>
        <dbReference type="ARBA" id="ARBA00022777"/>
    </source>
</evidence>
<comment type="similarity">
    <text evidence="18">Belongs to the protein kinase superfamily. Ser/Thr protein kinase family.</text>
</comment>
<dbReference type="PANTHER" id="PTHR47976">
    <property type="entry name" value="G-TYPE LECTIN S-RECEPTOR-LIKE SERINE/THREONINE-PROTEIN KINASE SD2-5"/>
    <property type="match status" value="1"/>
</dbReference>
<keyword evidence="4 18" id="KW-0808">Transferase</keyword>
<evidence type="ECO:0000256" key="5">
    <source>
        <dbReference type="ARBA" id="ARBA00022692"/>
    </source>
</evidence>
<evidence type="ECO:0000256" key="19">
    <source>
        <dbReference type="SAM" id="Phobius"/>
    </source>
</evidence>
<dbReference type="PROSITE" id="PS50927">
    <property type="entry name" value="BULB_LECTIN"/>
    <property type="match status" value="1"/>
</dbReference>
<evidence type="ECO:0000256" key="18">
    <source>
        <dbReference type="PIRNR" id="PIRNR000641"/>
    </source>
</evidence>
<keyword evidence="14" id="KW-0675">Receptor</keyword>
<dbReference type="GO" id="GO:0005524">
    <property type="term" value="F:ATP binding"/>
    <property type="evidence" value="ECO:0007669"/>
    <property type="project" value="UniProtKB-KW"/>
</dbReference>
<keyword evidence="7" id="KW-0430">Lectin</keyword>
<dbReference type="InterPro" id="IPR000719">
    <property type="entry name" value="Prot_kinase_dom"/>
</dbReference>
<dbReference type="FunFam" id="3.30.200.20:FF:000059">
    <property type="entry name" value="S-receptor-like serine/threonine-protein kinase"/>
    <property type="match status" value="1"/>
</dbReference>
<dbReference type="FunFam" id="1.10.510.10:FF:000237">
    <property type="entry name" value="G-type lectin S-receptor-like serine/threonine-protein kinase"/>
    <property type="match status" value="1"/>
</dbReference>
<keyword evidence="24" id="KW-1185">Reference proteome</keyword>